<dbReference type="EC" id="1.-.-.-" evidence="2"/>
<evidence type="ECO:0000313" key="2">
    <source>
        <dbReference type="EMBL" id="MFB9462690.1"/>
    </source>
</evidence>
<dbReference type="InterPro" id="IPR036188">
    <property type="entry name" value="FAD/NAD-bd_sf"/>
</dbReference>
<dbReference type="Gene3D" id="3.50.50.60">
    <property type="entry name" value="FAD/NAD(P)-binding domain"/>
    <property type="match status" value="1"/>
</dbReference>
<feature type="domain" description="FAD dependent oxidoreductase" evidence="1">
    <location>
        <begin position="6"/>
        <end position="344"/>
    </location>
</feature>
<dbReference type="PANTHER" id="PTHR13847">
    <property type="entry name" value="SARCOSINE DEHYDROGENASE-RELATED"/>
    <property type="match status" value="1"/>
</dbReference>
<proteinExistence type="predicted"/>
<dbReference type="GO" id="GO:0016491">
    <property type="term" value="F:oxidoreductase activity"/>
    <property type="evidence" value="ECO:0007669"/>
    <property type="project" value="UniProtKB-KW"/>
</dbReference>
<dbReference type="EMBL" id="JBHMCY010000011">
    <property type="protein sequence ID" value="MFB9462690.1"/>
    <property type="molecule type" value="Genomic_DNA"/>
</dbReference>
<name>A0ABV5MXD4_9ACTN</name>
<protein>
    <submittedName>
        <fullName evidence="2">NAD(P)/FAD-dependent oxidoreductase</fullName>
        <ecNumber evidence="2">1.-.-.-</ecNumber>
    </submittedName>
</protein>
<sequence>MSGDVDVAVVGGGVIGVMTAHEILSRSPGTRLAVLERDAVGQGASRRSAGLHIPRGATPRVREMTEYSEDFYRRLRAADPSVPVTPLPMHVVAPASAAGPVRERYVRTAAPAPVRELDAPRVRLGPGEAAWRVAGCQYADVPALVQWLARKVRHRADVREAVAVTGVEPAPGAVRLRLGTGEVLTAGQVVLAPGPWTGGPAWRDLLAPLEVRVKRVVALHVAAAPAPGDGAVVLEEQDAFLLPLHERGHWLFSYTSRQWDVDPDAPPRGLTAGQLAEGRDLLRRYAPGLADRAVSGRVFCDAYSPDRVPLIQPVDGDGRVLFAGAANGSGYRLAPAVAAAAADRLAPARRPDPHRERSDR</sequence>
<evidence type="ECO:0000313" key="3">
    <source>
        <dbReference type="Proteomes" id="UP001589709"/>
    </source>
</evidence>
<dbReference type="InterPro" id="IPR006076">
    <property type="entry name" value="FAD-dep_OxRdtase"/>
</dbReference>
<dbReference type="RefSeq" id="WP_381343930.1">
    <property type="nucleotide sequence ID" value="NZ_JBHMCY010000011.1"/>
</dbReference>
<keyword evidence="2" id="KW-0560">Oxidoreductase</keyword>
<organism evidence="2 3">
    <name type="scientific">Streptomyces cinereospinus</name>
    <dbReference type="NCBI Taxonomy" id="285561"/>
    <lineage>
        <taxon>Bacteria</taxon>
        <taxon>Bacillati</taxon>
        <taxon>Actinomycetota</taxon>
        <taxon>Actinomycetes</taxon>
        <taxon>Kitasatosporales</taxon>
        <taxon>Streptomycetaceae</taxon>
        <taxon>Streptomyces</taxon>
    </lineage>
</organism>
<comment type="caution">
    <text evidence="2">The sequence shown here is derived from an EMBL/GenBank/DDBJ whole genome shotgun (WGS) entry which is preliminary data.</text>
</comment>
<dbReference type="Proteomes" id="UP001589709">
    <property type="component" value="Unassembled WGS sequence"/>
</dbReference>
<gene>
    <name evidence="2" type="ORF">ACFF45_08185</name>
</gene>
<accession>A0ABV5MXD4</accession>
<dbReference type="SUPFAM" id="SSF51905">
    <property type="entry name" value="FAD/NAD(P)-binding domain"/>
    <property type="match status" value="1"/>
</dbReference>
<dbReference type="Gene3D" id="3.30.9.10">
    <property type="entry name" value="D-Amino Acid Oxidase, subunit A, domain 2"/>
    <property type="match status" value="1"/>
</dbReference>
<reference evidence="2 3" key="1">
    <citation type="submission" date="2024-09" db="EMBL/GenBank/DDBJ databases">
        <authorList>
            <person name="Sun Q."/>
            <person name="Mori K."/>
        </authorList>
    </citation>
    <scope>NUCLEOTIDE SEQUENCE [LARGE SCALE GENOMIC DNA]</scope>
    <source>
        <strain evidence="2 3">JCM 6917</strain>
    </source>
</reference>
<evidence type="ECO:0000259" key="1">
    <source>
        <dbReference type="Pfam" id="PF01266"/>
    </source>
</evidence>
<dbReference type="Pfam" id="PF01266">
    <property type="entry name" value="DAO"/>
    <property type="match status" value="1"/>
</dbReference>
<keyword evidence="3" id="KW-1185">Reference proteome</keyword>